<dbReference type="AlphaFoldDB" id="A0A223ECU4"/>
<sequence length="275" mass="31346">MSYSIIEQFTQAKTGNEVDNEDKIVITDYFVAVIDGMTPLNKSLYSGVSPAKLCTELLADCIRGFLSMVTCSEAVAQLTDYVKGYYEKNDILEEVYTFPHKRMGANIIIYSHKRQEIWFVGDCHCLIDSRHITNEKLVDTLLAAMRSSIIREYLLTCDILDLLNEDLSSNDLKPFLQQQYRYQNNQLSSPLSYTVIDGFPVITNMIKVVDVRNASEIVLASDGFLILKESLRESENALRHLLKNDPLCYQLIPTTKGLRKGNVSFDDRSYIKLIK</sequence>
<evidence type="ECO:0000313" key="1">
    <source>
        <dbReference type="EMBL" id="ASS93058.1"/>
    </source>
</evidence>
<name>A0A223ECU4_9BACI</name>
<dbReference type="Proteomes" id="UP000214618">
    <property type="component" value="Chromosome"/>
</dbReference>
<dbReference type="RefSeq" id="WP_063234592.1">
    <property type="nucleotide sequence ID" value="NZ_BCVO01000016.1"/>
</dbReference>
<dbReference type="EMBL" id="CP017704">
    <property type="protein sequence ID" value="ASS93058.1"/>
    <property type="molecule type" value="Genomic_DNA"/>
</dbReference>
<gene>
    <name evidence="1" type="ORF">BS1321_03225</name>
</gene>
<dbReference type="OrthoDB" id="508128at2"/>
<reference evidence="1 2" key="1">
    <citation type="submission" date="2016-10" db="EMBL/GenBank/DDBJ databases">
        <title>The whole genome sequencing and assembly of Bacillus simplex DSM 1321 strain.</title>
        <authorList>
            <person name="Park M.-K."/>
            <person name="Lee Y.-J."/>
            <person name="Yi H."/>
            <person name="Bahn Y.-S."/>
            <person name="Kim J.F."/>
            <person name="Lee D.-W."/>
        </authorList>
    </citation>
    <scope>NUCLEOTIDE SEQUENCE [LARGE SCALE GENOMIC DNA]</scope>
    <source>
        <strain evidence="1 2">DSM 1321</strain>
    </source>
</reference>
<dbReference type="GeneID" id="56471737"/>
<evidence type="ECO:0008006" key="3">
    <source>
        <dbReference type="Google" id="ProtNLM"/>
    </source>
</evidence>
<organism evidence="1 2">
    <name type="scientific">Peribacillus simplex NBRC 15720 = DSM 1321</name>
    <dbReference type="NCBI Taxonomy" id="1349754"/>
    <lineage>
        <taxon>Bacteria</taxon>
        <taxon>Bacillati</taxon>
        <taxon>Bacillota</taxon>
        <taxon>Bacilli</taxon>
        <taxon>Bacillales</taxon>
        <taxon>Bacillaceae</taxon>
        <taxon>Peribacillus</taxon>
    </lineage>
</organism>
<evidence type="ECO:0000313" key="2">
    <source>
        <dbReference type="Proteomes" id="UP000214618"/>
    </source>
</evidence>
<protein>
    <recommendedName>
        <fullName evidence="3">PPM-type phosphatase domain-containing protein</fullName>
    </recommendedName>
</protein>
<accession>A0A223ECU4</accession>
<proteinExistence type="predicted"/>